<organism evidence="1 2">
    <name type="scientific">Acinetobacter vivianii</name>
    <dbReference type="NCBI Taxonomy" id="1776742"/>
    <lineage>
        <taxon>Bacteria</taxon>
        <taxon>Pseudomonadati</taxon>
        <taxon>Pseudomonadota</taxon>
        <taxon>Gammaproteobacteria</taxon>
        <taxon>Moraxellales</taxon>
        <taxon>Moraxellaceae</taxon>
        <taxon>Acinetobacter</taxon>
    </lineage>
</organism>
<dbReference type="PATRIC" id="fig|1217706.3.peg.7"/>
<sequence length="72" mass="8317">MNQLLSLDTKVYVLTYDGMPKCAFSTEEKCNQAIYEHDDQDLNLLDWECMTFKEWQKVHSKAGLLGQADIDS</sequence>
<protein>
    <submittedName>
        <fullName evidence="1">Uncharacterized protein</fullName>
    </submittedName>
</protein>
<dbReference type="HOGENOM" id="CLU_2713201_0_0_6"/>
<comment type="caution">
    <text evidence="1">The sequence shown here is derived from an EMBL/GenBank/DDBJ whole genome shotgun (WGS) entry which is preliminary data.</text>
</comment>
<dbReference type="AlphaFoldDB" id="N9NUK8"/>
<dbReference type="EMBL" id="APRW01000001">
    <property type="protein sequence ID" value="ENX24859.1"/>
    <property type="molecule type" value="Genomic_DNA"/>
</dbReference>
<reference evidence="1 2" key="1">
    <citation type="submission" date="2013-02" db="EMBL/GenBank/DDBJ databases">
        <title>The Genome Sequence of Acinetobacter sp. NIPH 2168.</title>
        <authorList>
            <consortium name="The Broad Institute Genome Sequencing Platform"/>
            <consortium name="The Broad Institute Genome Sequencing Center for Infectious Disease"/>
            <person name="Cerqueira G."/>
            <person name="Feldgarden M."/>
            <person name="Courvalin P."/>
            <person name="Perichon B."/>
            <person name="Grillot-Courvalin C."/>
            <person name="Clermont D."/>
            <person name="Rocha E."/>
            <person name="Yoon E.-J."/>
            <person name="Nemec A."/>
            <person name="Walker B."/>
            <person name="Young S.K."/>
            <person name="Zeng Q."/>
            <person name="Gargeya S."/>
            <person name="Fitzgerald M."/>
            <person name="Haas B."/>
            <person name="Abouelleil A."/>
            <person name="Alvarado L."/>
            <person name="Arachchi H.M."/>
            <person name="Berlin A.M."/>
            <person name="Chapman S.B."/>
            <person name="Dewar J."/>
            <person name="Goldberg J."/>
            <person name="Griggs A."/>
            <person name="Gujja S."/>
            <person name="Hansen M."/>
            <person name="Howarth C."/>
            <person name="Imamovic A."/>
            <person name="Larimer J."/>
            <person name="McCowan C."/>
            <person name="Murphy C."/>
            <person name="Neiman D."/>
            <person name="Pearson M."/>
            <person name="Priest M."/>
            <person name="Roberts A."/>
            <person name="Saif S."/>
            <person name="Shea T."/>
            <person name="Sisk P."/>
            <person name="Sykes S."/>
            <person name="Wortman J."/>
            <person name="Nusbaum C."/>
            <person name="Birren B."/>
        </authorList>
    </citation>
    <scope>NUCLEOTIDE SEQUENCE [LARGE SCALE GENOMIC DNA]</scope>
    <source>
        <strain evidence="1 2">NIPH 2168</strain>
    </source>
</reference>
<dbReference type="RefSeq" id="WP_005254861.1">
    <property type="nucleotide sequence ID" value="NZ_BMDR01000015.1"/>
</dbReference>
<gene>
    <name evidence="1" type="ORF">F892_00009</name>
</gene>
<evidence type="ECO:0000313" key="2">
    <source>
        <dbReference type="Proteomes" id="UP000013173"/>
    </source>
</evidence>
<name>N9NUK8_9GAMM</name>
<dbReference type="Proteomes" id="UP000013173">
    <property type="component" value="Unassembled WGS sequence"/>
</dbReference>
<dbReference type="GeneID" id="303685455"/>
<proteinExistence type="predicted"/>
<keyword evidence="2" id="KW-1185">Reference proteome</keyword>
<accession>N9NUK8</accession>
<evidence type="ECO:0000313" key="1">
    <source>
        <dbReference type="EMBL" id="ENX24859.1"/>
    </source>
</evidence>